<accession>A0ABV8QQA1</accession>
<dbReference type="InterPro" id="IPR006528">
    <property type="entry name" value="Phage_head_morphogenesis_dom"/>
</dbReference>
<dbReference type="Pfam" id="PF18798">
    <property type="entry name" value="LPD3"/>
    <property type="match status" value="1"/>
</dbReference>
<protein>
    <submittedName>
        <fullName evidence="3">Phage minor head protein</fullName>
    </submittedName>
</protein>
<sequence length="389" mass="43725">MADKNKAKAFNKKVFDSAVAHLHKKGKIKPAMLADAPIKALTDETNSILKDAIDFTITDNEVPATMLNKLRNDVYLFSGFKTYSQLKTASELLLDENGKRKPFATFAADVEAIHANYNMKYLEAEYFFAVGSAQMAAKWAGIDEGGRYNLQYRTAGDSRVRESHSALRNITLPATDDFWNSYYPPNGWRCRCTVVEVLKDKYDVSDADAAIKAGEDATTQIGKDGNNTLDIFRFNPGKQSVIFPPKHPYRAGKSEEKKEVLQVLNKQSNERLAQRRNEIKALAKENIVGKKVTVKGIDGKINFGMNGIKEALNQGHKFYEAKNEALLDIQNLIKNGTYIGSAEDSKNRVKLFHYVEVEIAANKSYVVIKETEKNEFHFYSIVDKIKKGN</sequence>
<dbReference type="RefSeq" id="WP_379707889.1">
    <property type="nucleotide sequence ID" value="NZ_JBHSCZ010000001.1"/>
</dbReference>
<dbReference type="InterPro" id="IPR040824">
    <property type="entry name" value="LPD3"/>
</dbReference>
<proteinExistence type="predicted"/>
<dbReference type="Pfam" id="PF04233">
    <property type="entry name" value="Phage_Mu_F"/>
    <property type="match status" value="1"/>
</dbReference>
<feature type="domain" description="Large polyvalent protein-associated" evidence="2">
    <location>
        <begin position="271"/>
        <end position="378"/>
    </location>
</feature>
<dbReference type="EMBL" id="JBHSCZ010000001">
    <property type="protein sequence ID" value="MFC4262460.1"/>
    <property type="molecule type" value="Genomic_DNA"/>
</dbReference>
<evidence type="ECO:0000259" key="1">
    <source>
        <dbReference type="Pfam" id="PF04233"/>
    </source>
</evidence>
<evidence type="ECO:0000259" key="2">
    <source>
        <dbReference type="Pfam" id="PF18798"/>
    </source>
</evidence>
<feature type="domain" description="Phage head morphogenesis" evidence="1">
    <location>
        <begin position="121"/>
        <end position="194"/>
    </location>
</feature>
<evidence type="ECO:0000313" key="4">
    <source>
        <dbReference type="Proteomes" id="UP001595907"/>
    </source>
</evidence>
<dbReference type="Proteomes" id="UP001595907">
    <property type="component" value="Unassembled WGS sequence"/>
</dbReference>
<comment type="caution">
    <text evidence="3">The sequence shown here is derived from an EMBL/GenBank/DDBJ whole genome shotgun (WGS) entry which is preliminary data.</text>
</comment>
<evidence type="ECO:0000313" key="3">
    <source>
        <dbReference type="EMBL" id="MFC4262460.1"/>
    </source>
</evidence>
<gene>
    <name evidence="3" type="ORF">ACFOWM_06210</name>
</gene>
<reference evidence="4" key="1">
    <citation type="journal article" date="2019" name="Int. J. Syst. Evol. Microbiol.">
        <title>The Global Catalogue of Microorganisms (GCM) 10K type strain sequencing project: providing services to taxonomists for standard genome sequencing and annotation.</title>
        <authorList>
            <consortium name="The Broad Institute Genomics Platform"/>
            <consortium name="The Broad Institute Genome Sequencing Center for Infectious Disease"/>
            <person name="Wu L."/>
            <person name="Ma J."/>
        </authorList>
    </citation>
    <scope>NUCLEOTIDE SEQUENCE [LARGE SCALE GENOMIC DNA]</scope>
    <source>
        <strain evidence="4">CECT 8289</strain>
    </source>
</reference>
<name>A0ABV8QQA1_9BACT</name>
<organism evidence="3 4">
    <name type="scientific">Ferruginibacter yonginensis</name>
    <dbReference type="NCBI Taxonomy" id="1310416"/>
    <lineage>
        <taxon>Bacteria</taxon>
        <taxon>Pseudomonadati</taxon>
        <taxon>Bacteroidota</taxon>
        <taxon>Chitinophagia</taxon>
        <taxon>Chitinophagales</taxon>
        <taxon>Chitinophagaceae</taxon>
        <taxon>Ferruginibacter</taxon>
    </lineage>
</organism>
<keyword evidence="4" id="KW-1185">Reference proteome</keyword>